<comment type="caution">
    <text evidence="1">The sequence shown here is derived from an EMBL/GenBank/DDBJ whole genome shotgun (WGS) entry which is preliminary data.</text>
</comment>
<gene>
    <name evidence="1" type="ORF">Sango_2461300</name>
</gene>
<dbReference type="PANTHER" id="PTHR47949">
    <property type="entry name" value="CYTOCHROME P450 703A2-RELATED-RELATED"/>
    <property type="match status" value="1"/>
</dbReference>
<organism evidence="1 2">
    <name type="scientific">Sesamum angolense</name>
    <dbReference type="NCBI Taxonomy" id="2727404"/>
    <lineage>
        <taxon>Eukaryota</taxon>
        <taxon>Viridiplantae</taxon>
        <taxon>Streptophyta</taxon>
        <taxon>Embryophyta</taxon>
        <taxon>Tracheophyta</taxon>
        <taxon>Spermatophyta</taxon>
        <taxon>Magnoliopsida</taxon>
        <taxon>eudicotyledons</taxon>
        <taxon>Gunneridae</taxon>
        <taxon>Pentapetalae</taxon>
        <taxon>asterids</taxon>
        <taxon>lamiids</taxon>
        <taxon>Lamiales</taxon>
        <taxon>Pedaliaceae</taxon>
        <taxon>Sesamum</taxon>
    </lineage>
</organism>
<reference evidence="1" key="2">
    <citation type="journal article" date="2024" name="Plant">
        <title>Genomic evolution and insights into agronomic trait innovations of Sesamum species.</title>
        <authorList>
            <person name="Miao H."/>
            <person name="Wang L."/>
            <person name="Qu L."/>
            <person name="Liu H."/>
            <person name="Sun Y."/>
            <person name="Le M."/>
            <person name="Wang Q."/>
            <person name="Wei S."/>
            <person name="Zheng Y."/>
            <person name="Lin W."/>
            <person name="Duan Y."/>
            <person name="Cao H."/>
            <person name="Xiong S."/>
            <person name="Wang X."/>
            <person name="Wei L."/>
            <person name="Li C."/>
            <person name="Ma Q."/>
            <person name="Ju M."/>
            <person name="Zhao R."/>
            <person name="Li G."/>
            <person name="Mu C."/>
            <person name="Tian Q."/>
            <person name="Mei H."/>
            <person name="Zhang T."/>
            <person name="Gao T."/>
            <person name="Zhang H."/>
        </authorList>
    </citation>
    <scope>NUCLEOTIDE SEQUENCE</scope>
    <source>
        <strain evidence="1">K16</strain>
    </source>
</reference>
<proteinExistence type="predicted"/>
<protein>
    <submittedName>
        <fullName evidence="1">Phenylalanine N-monooxygenase CYP79D16</fullName>
    </submittedName>
</protein>
<name>A0AAE2BKA6_9LAMI</name>
<dbReference type="GO" id="GO:0004497">
    <property type="term" value="F:monooxygenase activity"/>
    <property type="evidence" value="ECO:0007669"/>
    <property type="project" value="InterPro"/>
</dbReference>
<dbReference type="EMBL" id="JACGWL010000014">
    <property type="protein sequence ID" value="KAK4388547.1"/>
    <property type="molecule type" value="Genomic_DNA"/>
</dbReference>
<dbReference type="GO" id="GO:0020037">
    <property type="term" value="F:heme binding"/>
    <property type="evidence" value="ECO:0007669"/>
    <property type="project" value="InterPro"/>
</dbReference>
<accession>A0AAE2BKA6</accession>
<dbReference type="GO" id="GO:0005506">
    <property type="term" value="F:iron ion binding"/>
    <property type="evidence" value="ECO:0007669"/>
    <property type="project" value="InterPro"/>
</dbReference>
<dbReference type="Gene3D" id="1.10.630.10">
    <property type="entry name" value="Cytochrome P450"/>
    <property type="match status" value="1"/>
</dbReference>
<dbReference type="SUPFAM" id="SSF48264">
    <property type="entry name" value="Cytochrome P450"/>
    <property type="match status" value="1"/>
</dbReference>
<dbReference type="InterPro" id="IPR036396">
    <property type="entry name" value="Cyt_P450_sf"/>
</dbReference>
<evidence type="ECO:0000313" key="1">
    <source>
        <dbReference type="EMBL" id="KAK4388547.1"/>
    </source>
</evidence>
<dbReference type="PANTHER" id="PTHR47949:SF4">
    <property type="entry name" value="TYROSINE N-MONOOXYGENASE"/>
    <property type="match status" value="1"/>
</dbReference>
<dbReference type="InterPro" id="IPR051382">
    <property type="entry name" value="CYP450_AA/FA_Hydroxylases"/>
</dbReference>
<sequence length="173" mass="19502">MLAAVDNSSNAVEWALGEMINQPDIFDKACRNPRVWEDPLVYKPECHIINKDTEVVFVDHELRMLSFSTGRRGCPVVVLASTMTVILLARFIHSFNWSAPLDASNNTVDLTESKEDLSMAKPLIAHAIPSYPSRVKDAFEVLPYLMRAHFESQTFCLKQMLEVQDGGLEHPRG</sequence>
<dbReference type="GO" id="GO:0016705">
    <property type="term" value="F:oxidoreductase activity, acting on paired donors, with incorporation or reduction of molecular oxygen"/>
    <property type="evidence" value="ECO:0007669"/>
    <property type="project" value="InterPro"/>
</dbReference>
<evidence type="ECO:0000313" key="2">
    <source>
        <dbReference type="Proteomes" id="UP001289374"/>
    </source>
</evidence>
<dbReference type="Proteomes" id="UP001289374">
    <property type="component" value="Unassembled WGS sequence"/>
</dbReference>
<dbReference type="Pfam" id="PF00067">
    <property type="entry name" value="p450"/>
    <property type="match status" value="1"/>
</dbReference>
<keyword evidence="2" id="KW-1185">Reference proteome</keyword>
<dbReference type="InterPro" id="IPR001128">
    <property type="entry name" value="Cyt_P450"/>
</dbReference>
<reference evidence="1" key="1">
    <citation type="submission" date="2020-06" db="EMBL/GenBank/DDBJ databases">
        <authorList>
            <person name="Li T."/>
            <person name="Hu X."/>
            <person name="Zhang T."/>
            <person name="Song X."/>
            <person name="Zhang H."/>
            <person name="Dai N."/>
            <person name="Sheng W."/>
            <person name="Hou X."/>
            <person name="Wei L."/>
        </authorList>
    </citation>
    <scope>NUCLEOTIDE SEQUENCE</scope>
    <source>
        <strain evidence="1">K16</strain>
        <tissue evidence="1">Leaf</tissue>
    </source>
</reference>
<dbReference type="AlphaFoldDB" id="A0AAE2BKA6"/>